<reference evidence="10 11" key="1">
    <citation type="submission" date="2016-10" db="EMBL/GenBank/DDBJ databases">
        <authorList>
            <person name="de Groot N.N."/>
        </authorList>
    </citation>
    <scope>NUCLEOTIDE SEQUENCE [LARGE SCALE GENOMIC DNA]</scope>
    <source>
        <strain evidence="10 11">DSM 17890</strain>
    </source>
</reference>
<proteinExistence type="inferred from homology"/>
<evidence type="ECO:0000256" key="5">
    <source>
        <dbReference type="ARBA" id="ARBA00022737"/>
    </source>
</evidence>
<dbReference type="Pfam" id="PF00132">
    <property type="entry name" value="Hexapep"/>
    <property type="match status" value="1"/>
</dbReference>
<organism evidence="10 11">
    <name type="scientific">Albimonas donghaensis</name>
    <dbReference type="NCBI Taxonomy" id="356660"/>
    <lineage>
        <taxon>Bacteria</taxon>
        <taxon>Pseudomonadati</taxon>
        <taxon>Pseudomonadota</taxon>
        <taxon>Alphaproteobacteria</taxon>
        <taxon>Rhodobacterales</taxon>
        <taxon>Paracoccaceae</taxon>
        <taxon>Albimonas</taxon>
    </lineage>
</organism>
<dbReference type="InterPro" id="IPR001451">
    <property type="entry name" value="Hexapep"/>
</dbReference>
<dbReference type="AlphaFoldDB" id="A0A1H2RX21"/>
<dbReference type="InterPro" id="IPR011004">
    <property type="entry name" value="Trimer_LpxA-like_sf"/>
</dbReference>
<evidence type="ECO:0000313" key="10">
    <source>
        <dbReference type="EMBL" id="SDW24021.1"/>
    </source>
</evidence>
<dbReference type="NCBIfam" id="NF003657">
    <property type="entry name" value="PRK05289.1"/>
    <property type="match status" value="1"/>
</dbReference>
<keyword evidence="7 8" id="KW-0012">Acyltransferase</keyword>
<keyword evidence="1 8" id="KW-0963">Cytoplasm</keyword>
<dbReference type="OrthoDB" id="9807278at2"/>
<evidence type="ECO:0000256" key="7">
    <source>
        <dbReference type="ARBA" id="ARBA00023315"/>
    </source>
</evidence>
<comment type="subunit">
    <text evidence="8">Homotrimer.</text>
</comment>
<evidence type="ECO:0000256" key="6">
    <source>
        <dbReference type="ARBA" id="ARBA00023098"/>
    </source>
</evidence>
<dbReference type="Gene3D" id="2.160.10.10">
    <property type="entry name" value="Hexapeptide repeat proteins"/>
    <property type="match status" value="1"/>
</dbReference>
<dbReference type="UniPathway" id="UPA00359">
    <property type="reaction ID" value="UER00477"/>
</dbReference>
<dbReference type="GO" id="GO:0005737">
    <property type="term" value="C:cytoplasm"/>
    <property type="evidence" value="ECO:0007669"/>
    <property type="project" value="UniProtKB-SubCell"/>
</dbReference>
<dbReference type="NCBIfam" id="TIGR01852">
    <property type="entry name" value="lipid_A_lpxA"/>
    <property type="match status" value="1"/>
</dbReference>
<keyword evidence="11" id="KW-1185">Reference proteome</keyword>
<feature type="domain" description="UDP N-acetylglucosamine O-acyltransferase C-terminal" evidence="9">
    <location>
        <begin position="181"/>
        <end position="262"/>
    </location>
</feature>
<dbReference type="InterPro" id="IPR037157">
    <property type="entry name" value="Acetyltransf_C_sf"/>
</dbReference>
<dbReference type="Pfam" id="PF13720">
    <property type="entry name" value="Acetyltransf_11"/>
    <property type="match status" value="1"/>
</dbReference>
<evidence type="ECO:0000256" key="2">
    <source>
        <dbReference type="ARBA" id="ARBA00022516"/>
    </source>
</evidence>
<dbReference type="PROSITE" id="PS00101">
    <property type="entry name" value="HEXAPEP_TRANSFERASES"/>
    <property type="match status" value="1"/>
</dbReference>
<dbReference type="HAMAP" id="MF_00387">
    <property type="entry name" value="LpxA"/>
    <property type="match status" value="1"/>
</dbReference>
<sequence length="270" mass="28153">MSIDPSAIVHPAAIVEDGAEIGAGARIGPWCLVGAQVSIGAGAELLSHVAVTGATSIGEGTRVWPFASLGAQPQDLKFTGEESRLEIGARNMIREHVTMNPGTEGGGGVTRVGDGCLFMASSHVGHDCIVGNGVIVANNAPLGGHVIVEDRAIIGGNAAVHQHSRIGRGAMIGGLTGVERDVIPFGSVTGDRAHLAGLNLVGLRRAKFPREHISALRAAVDFIFDEAAEGSVVIRAREASERWPDQPLVAEVVRFMLADSARQFVTRRGK</sequence>
<gene>
    <name evidence="8" type="primary">lpxA</name>
    <name evidence="10" type="ORF">SAMN05444336_101486</name>
</gene>
<dbReference type="EMBL" id="FNMZ01000001">
    <property type="protein sequence ID" value="SDW24021.1"/>
    <property type="molecule type" value="Genomic_DNA"/>
</dbReference>
<keyword evidence="3 8" id="KW-0441">Lipid A biosynthesis</keyword>
<comment type="catalytic activity">
    <reaction evidence="8">
        <text>a (3R)-hydroxyacyl-[ACP] + UDP-N-acetyl-alpha-D-glucosamine = a UDP-3-O-[(3R)-3-hydroxyacyl]-N-acetyl-alpha-D-glucosamine + holo-[ACP]</text>
        <dbReference type="Rhea" id="RHEA:67812"/>
        <dbReference type="Rhea" id="RHEA-COMP:9685"/>
        <dbReference type="Rhea" id="RHEA-COMP:9945"/>
        <dbReference type="ChEBI" id="CHEBI:57705"/>
        <dbReference type="ChEBI" id="CHEBI:64479"/>
        <dbReference type="ChEBI" id="CHEBI:78827"/>
        <dbReference type="ChEBI" id="CHEBI:173225"/>
        <dbReference type="EC" id="2.3.1.129"/>
    </reaction>
</comment>
<dbReference type="STRING" id="356660.SAMN05444336_101486"/>
<comment type="similarity">
    <text evidence="8">Belongs to the transferase hexapeptide repeat family. LpxA subfamily.</text>
</comment>
<comment type="function">
    <text evidence="8">Involved in the biosynthesis of lipid A, a phosphorylated glycolipid that anchors the lipopolysaccharide to the outer membrane of the cell.</text>
</comment>
<evidence type="ECO:0000256" key="1">
    <source>
        <dbReference type="ARBA" id="ARBA00022490"/>
    </source>
</evidence>
<evidence type="ECO:0000256" key="3">
    <source>
        <dbReference type="ARBA" id="ARBA00022556"/>
    </source>
</evidence>
<dbReference type="Gene3D" id="1.20.1180.10">
    <property type="entry name" value="Udp N-acetylglucosamine O-acyltransferase, C-terminal domain"/>
    <property type="match status" value="1"/>
</dbReference>
<keyword evidence="5 8" id="KW-0677">Repeat</keyword>
<dbReference type="CDD" id="cd03351">
    <property type="entry name" value="LbH_UDP-GlcNAc_AT"/>
    <property type="match status" value="1"/>
</dbReference>
<dbReference type="InterPro" id="IPR029098">
    <property type="entry name" value="Acetyltransf_C"/>
</dbReference>
<dbReference type="GO" id="GO:0016020">
    <property type="term" value="C:membrane"/>
    <property type="evidence" value="ECO:0007669"/>
    <property type="project" value="GOC"/>
</dbReference>
<evidence type="ECO:0000256" key="4">
    <source>
        <dbReference type="ARBA" id="ARBA00022679"/>
    </source>
</evidence>
<dbReference type="InterPro" id="IPR010137">
    <property type="entry name" value="Lipid_A_LpxA"/>
</dbReference>
<comment type="subcellular location">
    <subcellularLocation>
        <location evidence="8">Cytoplasm</location>
    </subcellularLocation>
</comment>
<protein>
    <recommendedName>
        <fullName evidence="8">Acyl-[acyl-carrier-protein]--UDP-N-acetylglucosamine O-acyltransferase</fullName>
        <shortName evidence="8">UDP-N-acetylglucosamine acyltransferase</shortName>
        <ecNumber evidence="8">2.3.1.129</ecNumber>
    </recommendedName>
</protein>
<dbReference type="SUPFAM" id="SSF51161">
    <property type="entry name" value="Trimeric LpxA-like enzymes"/>
    <property type="match status" value="1"/>
</dbReference>
<dbReference type="PIRSF" id="PIRSF000456">
    <property type="entry name" value="UDP-GlcNAc_acltr"/>
    <property type="match status" value="1"/>
</dbReference>
<dbReference type="RefSeq" id="WP_092679530.1">
    <property type="nucleotide sequence ID" value="NZ_FNMZ01000001.1"/>
</dbReference>
<comment type="pathway">
    <text evidence="8">Glycolipid biosynthesis; lipid IV(A) biosynthesis; lipid IV(A) from (3R)-3-hydroxytetradecanoyl-[acyl-carrier-protein] and UDP-N-acetyl-alpha-D-glucosamine: step 1/6.</text>
</comment>
<dbReference type="PANTHER" id="PTHR43480:SF1">
    <property type="entry name" value="ACYL-[ACYL-CARRIER-PROTEIN]--UDP-N-ACETYLGLUCOSAMINE O-ACYLTRANSFERASE, MITOCHONDRIAL-RELATED"/>
    <property type="match status" value="1"/>
</dbReference>
<name>A0A1H2RX21_9RHOB</name>
<evidence type="ECO:0000313" key="11">
    <source>
        <dbReference type="Proteomes" id="UP000199118"/>
    </source>
</evidence>
<evidence type="ECO:0000256" key="8">
    <source>
        <dbReference type="HAMAP-Rule" id="MF_00387"/>
    </source>
</evidence>
<dbReference type="EC" id="2.3.1.129" evidence="8"/>
<dbReference type="InterPro" id="IPR018357">
    <property type="entry name" value="Hexapep_transf_CS"/>
</dbReference>
<dbReference type="Proteomes" id="UP000199118">
    <property type="component" value="Unassembled WGS sequence"/>
</dbReference>
<accession>A0A1H2RX21</accession>
<dbReference type="PANTHER" id="PTHR43480">
    <property type="entry name" value="ACYL-[ACYL-CARRIER-PROTEIN]--UDP-N-ACETYLGLUCOSAMINE O-ACYLTRANSFERASE"/>
    <property type="match status" value="1"/>
</dbReference>
<dbReference type="GO" id="GO:0009245">
    <property type="term" value="P:lipid A biosynthetic process"/>
    <property type="evidence" value="ECO:0007669"/>
    <property type="project" value="UniProtKB-UniRule"/>
</dbReference>
<keyword evidence="4 8" id="KW-0808">Transferase</keyword>
<keyword evidence="2 8" id="KW-0444">Lipid biosynthesis</keyword>
<dbReference type="GO" id="GO:0008780">
    <property type="term" value="F:acyl-[acyl-carrier-protein]-UDP-N-acetylglucosamine O-acyltransferase activity"/>
    <property type="evidence" value="ECO:0007669"/>
    <property type="project" value="UniProtKB-UniRule"/>
</dbReference>
<evidence type="ECO:0000259" key="9">
    <source>
        <dbReference type="Pfam" id="PF13720"/>
    </source>
</evidence>
<keyword evidence="6 8" id="KW-0443">Lipid metabolism</keyword>